<keyword evidence="2" id="KW-1185">Reference proteome</keyword>
<accession>A0A0M0GBR6</accession>
<dbReference type="PROSITE" id="PS51257">
    <property type="entry name" value="PROKAR_LIPOPROTEIN"/>
    <property type="match status" value="1"/>
</dbReference>
<evidence type="ECO:0000313" key="1">
    <source>
        <dbReference type="EMBL" id="KON86871.1"/>
    </source>
</evidence>
<dbReference type="AlphaFoldDB" id="A0A0M0GBR6"/>
<sequence>MKPNYRPFLLLIFAAIFTITGCSKNEGSSEETTNSTEQECVSWFLLWAANRMKVSTPRPAGAGMPPAAMKTFFEREWQGITKGNVSQSINLLTSISIIN</sequence>
<gene>
    <name evidence="1" type="ORF">AF332_08670</name>
</gene>
<proteinExistence type="predicted"/>
<reference evidence="2" key="1">
    <citation type="submission" date="2015-07" db="EMBL/GenBank/DDBJ databases">
        <title>Fjat-10036 dsm4.</title>
        <authorList>
            <person name="Liu B."/>
            <person name="Wang J."/>
            <person name="Zhu Y."/>
            <person name="Liu G."/>
            <person name="Chen Q."/>
            <person name="Chen Z."/>
            <person name="Lan J."/>
            <person name="Che J."/>
            <person name="Ge C."/>
            <person name="Shi H."/>
            <person name="Pan Z."/>
            <person name="Liu X."/>
        </authorList>
    </citation>
    <scope>NUCLEOTIDE SEQUENCE [LARGE SCALE GENOMIC DNA]</scope>
    <source>
        <strain evidence="2">DSM 4</strain>
    </source>
</reference>
<protein>
    <recommendedName>
        <fullName evidence="3">Lipoprotein</fullName>
    </recommendedName>
</protein>
<dbReference type="Proteomes" id="UP000037109">
    <property type="component" value="Unassembled WGS sequence"/>
</dbReference>
<evidence type="ECO:0000313" key="2">
    <source>
        <dbReference type="Proteomes" id="UP000037109"/>
    </source>
</evidence>
<organism evidence="1 2">
    <name type="scientific">Sporosarcina globispora</name>
    <name type="common">Bacillus globisporus</name>
    <dbReference type="NCBI Taxonomy" id="1459"/>
    <lineage>
        <taxon>Bacteria</taxon>
        <taxon>Bacillati</taxon>
        <taxon>Bacillota</taxon>
        <taxon>Bacilli</taxon>
        <taxon>Bacillales</taxon>
        <taxon>Caryophanaceae</taxon>
        <taxon>Sporosarcina</taxon>
    </lineage>
</organism>
<dbReference type="STRING" id="1459.AF332_08670"/>
<name>A0A0M0GBR6_SPOGL</name>
<dbReference type="PATRIC" id="fig|1459.3.peg.1838"/>
<evidence type="ECO:0008006" key="3">
    <source>
        <dbReference type="Google" id="ProtNLM"/>
    </source>
</evidence>
<dbReference type="EMBL" id="LGUF01000007">
    <property type="protein sequence ID" value="KON86871.1"/>
    <property type="molecule type" value="Genomic_DNA"/>
</dbReference>
<dbReference type="RefSeq" id="WP_053434232.1">
    <property type="nucleotide sequence ID" value="NZ_LGUF01000007.1"/>
</dbReference>
<comment type="caution">
    <text evidence="1">The sequence shown here is derived from an EMBL/GenBank/DDBJ whole genome shotgun (WGS) entry which is preliminary data.</text>
</comment>